<dbReference type="AlphaFoldDB" id="A0A2H0RI04"/>
<comment type="caution">
    <text evidence="1">The sequence shown here is derived from an EMBL/GenBank/DDBJ whole genome shotgun (WGS) entry which is preliminary data.</text>
</comment>
<dbReference type="EMBL" id="PCYK01000008">
    <property type="protein sequence ID" value="PIR46159.1"/>
    <property type="molecule type" value="Genomic_DNA"/>
</dbReference>
<gene>
    <name evidence="1" type="ORF">COV08_01215</name>
</gene>
<protein>
    <recommendedName>
        <fullName evidence="3">POTRA domain-containing protein</fullName>
    </recommendedName>
</protein>
<dbReference type="Proteomes" id="UP000230431">
    <property type="component" value="Unassembled WGS sequence"/>
</dbReference>
<accession>A0A2H0RI04</accession>
<sequence>MKIQSKAEILRASRRRDRQKRHWRLLAGLLLAAVLTGLSVAAFSLPFLRVTGVTVSGETGLGQEAVENFVRERLSGRYLGLIPKNSIFFITDNILSEAEFKERFPGLAEVTVTWPNLNTLAVAVTDRQSKILWCVVAETAKQCYYLSPSGLVYQTAPNFSDSVLTEFHTDQPVEKLRQQVIEARDLTRVLSVVAFVRDHLAGWSFGPWRLSHLEVKPERDFVLVMTQEDRPGSVTRVIFNADRAVNDIATDLNSVLSNEEFLAEWRAAGGRLEYLDLRFAGKVFYRFRP</sequence>
<evidence type="ECO:0008006" key="3">
    <source>
        <dbReference type="Google" id="ProtNLM"/>
    </source>
</evidence>
<organism evidence="1 2">
    <name type="scientific">Candidatus Vogelbacteria bacterium CG10_big_fil_rev_8_21_14_0_10_49_38</name>
    <dbReference type="NCBI Taxonomy" id="1975043"/>
    <lineage>
        <taxon>Bacteria</taxon>
        <taxon>Candidatus Vogeliibacteriota</taxon>
    </lineage>
</organism>
<evidence type="ECO:0000313" key="1">
    <source>
        <dbReference type="EMBL" id="PIR46159.1"/>
    </source>
</evidence>
<proteinExistence type="predicted"/>
<name>A0A2H0RI04_9BACT</name>
<evidence type="ECO:0000313" key="2">
    <source>
        <dbReference type="Proteomes" id="UP000230431"/>
    </source>
</evidence>
<reference evidence="1 2" key="1">
    <citation type="submission" date="2017-09" db="EMBL/GenBank/DDBJ databases">
        <title>Depth-based differentiation of microbial function through sediment-hosted aquifers and enrichment of novel symbionts in the deep terrestrial subsurface.</title>
        <authorList>
            <person name="Probst A.J."/>
            <person name="Ladd B."/>
            <person name="Jarett J.K."/>
            <person name="Geller-Mcgrath D.E."/>
            <person name="Sieber C.M."/>
            <person name="Emerson J.B."/>
            <person name="Anantharaman K."/>
            <person name="Thomas B.C."/>
            <person name="Malmstrom R."/>
            <person name="Stieglmeier M."/>
            <person name="Klingl A."/>
            <person name="Woyke T."/>
            <person name="Ryan C.M."/>
            <person name="Banfield J.F."/>
        </authorList>
    </citation>
    <scope>NUCLEOTIDE SEQUENCE [LARGE SCALE GENOMIC DNA]</scope>
    <source>
        <strain evidence="1">CG10_big_fil_rev_8_21_14_0_10_49_38</strain>
    </source>
</reference>